<keyword evidence="1" id="KW-0472">Membrane</keyword>
<keyword evidence="1" id="KW-0812">Transmembrane</keyword>
<evidence type="ECO:0000313" key="3">
    <source>
        <dbReference type="Proteomes" id="UP000000844"/>
    </source>
</evidence>
<gene>
    <name evidence="2" type="ordered locus">Snas_5292</name>
</gene>
<dbReference type="Proteomes" id="UP000000844">
    <property type="component" value="Chromosome"/>
</dbReference>
<feature type="transmembrane region" description="Helical" evidence="1">
    <location>
        <begin position="145"/>
        <end position="167"/>
    </location>
</feature>
<dbReference type="HOGENOM" id="CLU_112849_0_0_11"/>
<dbReference type="EMBL" id="CP001778">
    <property type="protein sequence ID" value="ADD44926.1"/>
    <property type="molecule type" value="Genomic_DNA"/>
</dbReference>
<name>D3PUQ2_STANL</name>
<evidence type="ECO:0000256" key="1">
    <source>
        <dbReference type="SAM" id="Phobius"/>
    </source>
</evidence>
<keyword evidence="1" id="KW-1133">Transmembrane helix</keyword>
<keyword evidence="3" id="KW-1185">Reference proteome</keyword>
<proteinExistence type="predicted"/>
<organism evidence="2 3">
    <name type="scientific">Stackebrandtia nassauensis (strain DSM 44728 / CIP 108903 / NRRL B-16338 / NBRC 102104 / LLR-40K-21)</name>
    <dbReference type="NCBI Taxonomy" id="446470"/>
    <lineage>
        <taxon>Bacteria</taxon>
        <taxon>Bacillati</taxon>
        <taxon>Actinomycetota</taxon>
        <taxon>Actinomycetes</taxon>
        <taxon>Glycomycetales</taxon>
        <taxon>Glycomycetaceae</taxon>
        <taxon>Stackebrandtia</taxon>
    </lineage>
</organism>
<evidence type="ECO:0008006" key="4">
    <source>
        <dbReference type="Google" id="ProtNLM"/>
    </source>
</evidence>
<accession>D3PUQ2</accession>
<sequence>MPTEVFGLPLHPLAVHMPVVLVPLLAVVIVAYVLVPKVRRHVGWLLLGLSVVAVAVVFVARASGQQLADETLAEMEGASQQIIEQQAASISNHASNGTTLLWLTLVAAPLAWLFAGFASGRLVSFLKDRSFKPLDATEAASTQRTAIMTTVGVVLVGLAVTMTYFVIRAGHTGAEMIWGA</sequence>
<dbReference type="RefSeq" id="WP_013020497.1">
    <property type="nucleotide sequence ID" value="NC_013947.1"/>
</dbReference>
<feature type="transmembrane region" description="Helical" evidence="1">
    <location>
        <begin position="15"/>
        <end position="35"/>
    </location>
</feature>
<protein>
    <recommendedName>
        <fullName evidence="4">DUF2231 domain-containing protein</fullName>
    </recommendedName>
</protein>
<dbReference type="AlphaFoldDB" id="D3PUQ2"/>
<evidence type="ECO:0000313" key="2">
    <source>
        <dbReference type="EMBL" id="ADD44926.1"/>
    </source>
</evidence>
<dbReference type="STRING" id="446470.Snas_5292"/>
<reference evidence="2 3" key="1">
    <citation type="journal article" date="2009" name="Stand. Genomic Sci.">
        <title>Complete genome sequence of Stackebrandtia nassauensis type strain (LLR-40K-21).</title>
        <authorList>
            <person name="Munk C."/>
            <person name="Lapidus A."/>
            <person name="Copeland A."/>
            <person name="Jando M."/>
            <person name="Mayilraj S."/>
            <person name="Glavina Del Rio T."/>
            <person name="Nolan M."/>
            <person name="Chen F."/>
            <person name="Lucas S."/>
            <person name="Tice H."/>
            <person name="Cheng J.F."/>
            <person name="Han C."/>
            <person name="Detter J.C."/>
            <person name="Bruce D."/>
            <person name="Goodwin L."/>
            <person name="Chain P."/>
            <person name="Pitluck S."/>
            <person name="Goker M."/>
            <person name="Ovchinikova G."/>
            <person name="Pati A."/>
            <person name="Ivanova N."/>
            <person name="Mavromatis K."/>
            <person name="Chen A."/>
            <person name="Palaniappan K."/>
            <person name="Land M."/>
            <person name="Hauser L."/>
            <person name="Chang Y.J."/>
            <person name="Jeffries C.D."/>
            <person name="Bristow J."/>
            <person name="Eisen J.A."/>
            <person name="Markowitz V."/>
            <person name="Hugenholtz P."/>
            <person name="Kyrpides N.C."/>
            <person name="Klenk H.P."/>
        </authorList>
    </citation>
    <scope>NUCLEOTIDE SEQUENCE [LARGE SCALE GENOMIC DNA]</scope>
    <source>
        <strain evidence="3">DSM 44728 / CIP 108903 / NRRL B-16338 / NBRC 102104 / LLR-40K-21</strain>
    </source>
</reference>
<feature type="transmembrane region" description="Helical" evidence="1">
    <location>
        <begin position="100"/>
        <end position="124"/>
    </location>
</feature>
<feature type="transmembrane region" description="Helical" evidence="1">
    <location>
        <begin position="42"/>
        <end position="62"/>
    </location>
</feature>
<dbReference type="KEGG" id="sna:Snas_5292"/>